<reference evidence="2 3" key="1">
    <citation type="submission" date="2013-12" db="EMBL/GenBank/DDBJ databases">
        <authorList>
            <person name="Stott M."/>
        </authorList>
    </citation>
    <scope>NUCLEOTIDE SEQUENCE [LARGE SCALE GENOMIC DNA]</scope>
    <source>
        <strain evidence="2 3">K22</strain>
    </source>
</reference>
<evidence type="ECO:0000256" key="1">
    <source>
        <dbReference type="SAM" id="MobiDB-lite"/>
    </source>
</evidence>
<feature type="compositionally biased region" description="Basic and acidic residues" evidence="1">
    <location>
        <begin position="14"/>
        <end position="23"/>
    </location>
</feature>
<reference evidence="2 3" key="2">
    <citation type="submission" date="2015-01" db="EMBL/GenBank/DDBJ databases">
        <title>Complete genome sequence of Pyrinomonas methylaliphatogenes type strain K22T.</title>
        <authorList>
            <person name="Lee K.C.Y."/>
            <person name="Power J.F."/>
            <person name="Dunfield P.F."/>
            <person name="Morgan X.C."/>
            <person name="Huttenhower C."/>
            <person name="Stott M.B."/>
        </authorList>
    </citation>
    <scope>NUCLEOTIDE SEQUENCE [LARGE SCALE GENOMIC DNA]</scope>
    <source>
        <strain evidence="2 3">K22</strain>
    </source>
</reference>
<dbReference type="EMBL" id="CBXV010000009">
    <property type="protein sequence ID" value="CDM67160.1"/>
    <property type="molecule type" value="Genomic_DNA"/>
</dbReference>
<accession>A0A0B6X4N3</accession>
<sequence>MACGRGGDQTQEALETHEPDVQEPKPAAPEPLDEASPGTPRIPAQVVDNSRKPIRVRLLVKGYEGDILECGGVANPEAFPVGSYIWVQASEFDKKTRRIKTVRVVGMWEP</sequence>
<gene>
    <name evidence="2" type="ORF">PYK22_03209</name>
</gene>
<evidence type="ECO:0000313" key="2">
    <source>
        <dbReference type="EMBL" id="CDM67160.1"/>
    </source>
</evidence>
<dbReference type="Proteomes" id="UP000031518">
    <property type="component" value="Unassembled WGS sequence"/>
</dbReference>
<dbReference type="AlphaFoldDB" id="A0A0B6X4N3"/>
<keyword evidence="3" id="KW-1185">Reference proteome</keyword>
<proteinExistence type="predicted"/>
<dbReference type="STRING" id="454194.PYK22_03209"/>
<name>A0A0B6X4N3_9BACT</name>
<organism evidence="2 3">
    <name type="scientific">Pyrinomonas methylaliphatogenes</name>
    <dbReference type="NCBI Taxonomy" id="454194"/>
    <lineage>
        <taxon>Bacteria</taxon>
        <taxon>Pseudomonadati</taxon>
        <taxon>Acidobacteriota</taxon>
        <taxon>Blastocatellia</taxon>
        <taxon>Blastocatellales</taxon>
        <taxon>Pyrinomonadaceae</taxon>
        <taxon>Pyrinomonas</taxon>
    </lineage>
</organism>
<protein>
    <submittedName>
        <fullName evidence="2">Uncharacterized protein</fullName>
    </submittedName>
</protein>
<feature type="region of interest" description="Disordered" evidence="1">
    <location>
        <begin position="1"/>
        <end position="45"/>
    </location>
</feature>
<evidence type="ECO:0000313" key="3">
    <source>
        <dbReference type="Proteomes" id="UP000031518"/>
    </source>
</evidence>